<feature type="region of interest" description="Disordered" evidence="9">
    <location>
        <begin position="20"/>
        <end position="89"/>
    </location>
</feature>
<dbReference type="SUPFAM" id="SSF49899">
    <property type="entry name" value="Concanavalin A-like lectins/glucanases"/>
    <property type="match status" value="1"/>
</dbReference>
<gene>
    <name evidence="12" type="ORF">CONPUDRAFT_138613</name>
</gene>
<evidence type="ECO:0000256" key="9">
    <source>
        <dbReference type="SAM" id="MobiDB-lite"/>
    </source>
</evidence>
<dbReference type="GO" id="GO:0005886">
    <property type="term" value="C:plasma membrane"/>
    <property type="evidence" value="ECO:0007669"/>
    <property type="project" value="TreeGrafter"/>
</dbReference>
<dbReference type="GeneID" id="19201226"/>
<dbReference type="GO" id="GO:0005789">
    <property type="term" value="C:endoplasmic reticulum membrane"/>
    <property type="evidence" value="ECO:0007669"/>
    <property type="project" value="TreeGrafter"/>
</dbReference>
<keyword evidence="13" id="KW-1185">Reference proteome</keyword>
<evidence type="ECO:0000256" key="2">
    <source>
        <dbReference type="ARBA" id="ARBA00010962"/>
    </source>
</evidence>
<dbReference type="OrthoDB" id="412647at2759"/>
<dbReference type="EMBL" id="JH711582">
    <property type="protein sequence ID" value="EIW78253.1"/>
    <property type="molecule type" value="Genomic_DNA"/>
</dbReference>
<dbReference type="GO" id="GO:0031505">
    <property type="term" value="P:fungal-type cell wall organization"/>
    <property type="evidence" value="ECO:0007669"/>
    <property type="project" value="TreeGrafter"/>
</dbReference>
<dbReference type="PANTHER" id="PTHR31361:SF1">
    <property type="entry name" value="BETA-GLUCAN SYNTHESIS-ASSOCIATED PROTEIN KRE6-RELATED"/>
    <property type="match status" value="1"/>
</dbReference>
<evidence type="ECO:0000256" key="6">
    <source>
        <dbReference type="ARBA" id="ARBA00023136"/>
    </source>
</evidence>
<proteinExistence type="inferred from homology"/>
<feature type="domain" description="GH16" evidence="11">
    <location>
        <begin position="209"/>
        <end position="595"/>
    </location>
</feature>
<dbReference type="Proteomes" id="UP000053558">
    <property type="component" value="Unassembled WGS sequence"/>
</dbReference>
<name>A0A5M3MGF8_CONPW</name>
<dbReference type="PANTHER" id="PTHR31361">
    <property type="entry name" value="BETA-GLUCAN SYNTHESIS-ASSOCIATED PROTEIN KRE6-RELATED"/>
    <property type="match status" value="1"/>
</dbReference>
<accession>A0A5M3MGF8</accession>
<evidence type="ECO:0000256" key="4">
    <source>
        <dbReference type="ARBA" id="ARBA00022968"/>
    </source>
</evidence>
<comment type="similarity">
    <text evidence="2">Belongs to the SKN1/KRE6 family.</text>
</comment>
<evidence type="ECO:0000313" key="13">
    <source>
        <dbReference type="Proteomes" id="UP000053558"/>
    </source>
</evidence>
<organism evidence="12 13">
    <name type="scientific">Coniophora puteana (strain RWD-64-598)</name>
    <name type="common">Brown rot fungus</name>
    <dbReference type="NCBI Taxonomy" id="741705"/>
    <lineage>
        <taxon>Eukaryota</taxon>
        <taxon>Fungi</taxon>
        <taxon>Dikarya</taxon>
        <taxon>Basidiomycota</taxon>
        <taxon>Agaricomycotina</taxon>
        <taxon>Agaricomycetes</taxon>
        <taxon>Agaricomycetidae</taxon>
        <taxon>Boletales</taxon>
        <taxon>Coniophorineae</taxon>
        <taxon>Coniophoraceae</taxon>
        <taxon>Coniophora</taxon>
    </lineage>
</organism>
<dbReference type="KEGG" id="cput:CONPUDRAFT_138613"/>
<evidence type="ECO:0000256" key="5">
    <source>
        <dbReference type="ARBA" id="ARBA00022989"/>
    </source>
</evidence>
<keyword evidence="4" id="KW-0735">Signal-anchor</keyword>
<evidence type="ECO:0000256" key="3">
    <source>
        <dbReference type="ARBA" id="ARBA00022692"/>
    </source>
</evidence>
<dbReference type="FunFam" id="2.60.120.200:FF:000135">
    <property type="entry name" value="Related to KRE6-glucan synthase subunit"/>
    <property type="match status" value="1"/>
</dbReference>
<dbReference type="GO" id="GO:0006078">
    <property type="term" value="P:(1-&gt;6)-beta-D-glucan biosynthetic process"/>
    <property type="evidence" value="ECO:0007669"/>
    <property type="project" value="TreeGrafter"/>
</dbReference>
<protein>
    <submittedName>
        <fullName evidence="12">Glycoside hydrolase family 16 protein</fullName>
    </submittedName>
</protein>
<evidence type="ECO:0000256" key="1">
    <source>
        <dbReference type="ARBA" id="ARBA00004606"/>
    </source>
</evidence>
<evidence type="ECO:0000256" key="8">
    <source>
        <dbReference type="ARBA" id="ARBA00023316"/>
    </source>
</evidence>
<evidence type="ECO:0000256" key="10">
    <source>
        <dbReference type="SAM" id="Phobius"/>
    </source>
</evidence>
<dbReference type="PROSITE" id="PS51762">
    <property type="entry name" value="GH16_2"/>
    <property type="match status" value="1"/>
</dbReference>
<keyword evidence="8" id="KW-0961">Cell wall biogenesis/degradation</keyword>
<comment type="caution">
    <text evidence="12">The sequence shown here is derived from an EMBL/GenBank/DDBJ whole genome shotgun (WGS) entry which is preliminary data.</text>
</comment>
<dbReference type="InterPro" id="IPR013320">
    <property type="entry name" value="ConA-like_dom_sf"/>
</dbReference>
<comment type="subcellular location">
    <subcellularLocation>
        <location evidence="1">Membrane</location>
        <topology evidence="1">Single-pass type II membrane protein</topology>
    </subcellularLocation>
</comment>
<sequence>MVASARRPADLEVDVAATTSLLGAGQRDSSSLHTPTRDESSVPYSPRDLPLPHSPYLDSPRRPFASASRPISAATSASQDSCGSQAGWADTPRFRGSAAVLERYGSPSPLAEKFSLRDDPDAWGSPVTGDFAEPDDDLHNYDPKRDGRTSVLTCRGFVNLGFLFLLACLLIGLFAGYPLAQYFSEHKLSNQGGFNAGGINASGQIPLIPNNFGLVDPDTPAEAQTIKSFADGSEWTLVFSDEFEQDGRTFWPGDDPYWEAVDLHNWQTGDMEWYSPQAVTTRNGSLEITVSEKEINNLDYLSGSLSTWNKFCFTGGLILVSVSLPGSSSVSGLWPAVWTMGNLGRVGYGASLDGMWPYVYDSCDVGTVVNQTHNGVPKAALTGGSDGGTLSFLPGQRLSRCTCPGESHPGPKHSDGTYVGRSAPEIDIFEAQVTGGPDSGGLSQSAQFAPFNYNYTWLQTGNSKIPDPDVTMFNPYKGGIYQQATSAVTRSNPDCFDQNTGCFATYGYEYQPGYKNESGYISWIANDKVSWTLEAGGVAADPKVGINDRPITSEPMYIIANVAISNGFSYVDTANLVFPTKMRVDWVRVYQPKDAVNVGCDPVDYPTSAYIQQFSEAYNNPNLTTWTLDRSAGGFDQAMPKNSFLGQC</sequence>
<feature type="compositionally biased region" description="Polar residues" evidence="9">
    <location>
        <begin position="73"/>
        <end position="84"/>
    </location>
</feature>
<keyword evidence="3 10" id="KW-0812">Transmembrane</keyword>
<dbReference type="InterPro" id="IPR000757">
    <property type="entry name" value="Beta-glucanase-like"/>
</dbReference>
<feature type="transmembrane region" description="Helical" evidence="10">
    <location>
        <begin position="157"/>
        <end position="180"/>
    </location>
</feature>
<reference evidence="13" key="1">
    <citation type="journal article" date="2012" name="Science">
        <title>The Paleozoic origin of enzymatic lignin decomposition reconstructed from 31 fungal genomes.</title>
        <authorList>
            <person name="Floudas D."/>
            <person name="Binder M."/>
            <person name="Riley R."/>
            <person name="Barry K."/>
            <person name="Blanchette R.A."/>
            <person name="Henrissat B."/>
            <person name="Martinez A.T."/>
            <person name="Otillar R."/>
            <person name="Spatafora J.W."/>
            <person name="Yadav J.S."/>
            <person name="Aerts A."/>
            <person name="Benoit I."/>
            <person name="Boyd A."/>
            <person name="Carlson A."/>
            <person name="Copeland A."/>
            <person name="Coutinho P.M."/>
            <person name="de Vries R.P."/>
            <person name="Ferreira P."/>
            <person name="Findley K."/>
            <person name="Foster B."/>
            <person name="Gaskell J."/>
            <person name="Glotzer D."/>
            <person name="Gorecki P."/>
            <person name="Heitman J."/>
            <person name="Hesse C."/>
            <person name="Hori C."/>
            <person name="Igarashi K."/>
            <person name="Jurgens J.A."/>
            <person name="Kallen N."/>
            <person name="Kersten P."/>
            <person name="Kohler A."/>
            <person name="Kuees U."/>
            <person name="Kumar T.K.A."/>
            <person name="Kuo A."/>
            <person name="LaButti K."/>
            <person name="Larrondo L.F."/>
            <person name="Lindquist E."/>
            <person name="Ling A."/>
            <person name="Lombard V."/>
            <person name="Lucas S."/>
            <person name="Lundell T."/>
            <person name="Martin R."/>
            <person name="McLaughlin D.J."/>
            <person name="Morgenstern I."/>
            <person name="Morin E."/>
            <person name="Murat C."/>
            <person name="Nagy L.G."/>
            <person name="Nolan M."/>
            <person name="Ohm R.A."/>
            <person name="Patyshakuliyeva A."/>
            <person name="Rokas A."/>
            <person name="Ruiz-Duenas F.J."/>
            <person name="Sabat G."/>
            <person name="Salamov A."/>
            <person name="Samejima M."/>
            <person name="Schmutz J."/>
            <person name="Slot J.C."/>
            <person name="St John F."/>
            <person name="Stenlid J."/>
            <person name="Sun H."/>
            <person name="Sun S."/>
            <person name="Syed K."/>
            <person name="Tsang A."/>
            <person name="Wiebenga A."/>
            <person name="Young D."/>
            <person name="Pisabarro A."/>
            <person name="Eastwood D.C."/>
            <person name="Martin F."/>
            <person name="Cullen D."/>
            <person name="Grigoriev I.V."/>
            <person name="Hibbett D.S."/>
        </authorList>
    </citation>
    <scope>NUCLEOTIDE SEQUENCE [LARGE SCALE GENOMIC DNA]</scope>
    <source>
        <strain evidence="13">RWD-64-598 SS2</strain>
    </source>
</reference>
<evidence type="ECO:0000313" key="12">
    <source>
        <dbReference type="EMBL" id="EIW78253.1"/>
    </source>
</evidence>
<dbReference type="Gene3D" id="2.60.120.200">
    <property type="match status" value="2"/>
</dbReference>
<feature type="compositionally biased region" description="Polar residues" evidence="9">
    <location>
        <begin position="20"/>
        <end position="34"/>
    </location>
</feature>
<keyword evidence="6 10" id="KW-0472">Membrane</keyword>
<dbReference type="GO" id="GO:0015926">
    <property type="term" value="F:glucosidase activity"/>
    <property type="evidence" value="ECO:0007669"/>
    <property type="project" value="TreeGrafter"/>
</dbReference>
<evidence type="ECO:0000259" key="11">
    <source>
        <dbReference type="PROSITE" id="PS51762"/>
    </source>
</evidence>
<dbReference type="AlphaFoldDB" id="A0A5M3MGF8"/>
<dbReference type="RefSeq" id="XP_007771321.1">
    <property type="nucleotide sequence ID" value="XM_007773131.1"/>
</dbReference>
<keyword evidence="12" id="KW-0378">Hydrolase</keyword>
<dbReference type="InterPro" id="IPR005629">
    <property type="entry name" value="Skn1/Kre6/Sbg1"/>
</dbReference>
<evidence type="ECO:0000256" key="7">
    <source>
        <dbReference type="ARBA" id="ARBA00023180"/>
    </source>
</evidence>
<keyword evidence="7" id="KW-0325">Glycoprotein</keyword>
<dbReference type="Pfam" id="PF03935">
    <property type="entry name" value="SKN1_KRE6_Sbg1"/>
    <property type="match status" value="1"/>
</dbReference>
<keyword evidence="5 10" id="KW-1133">Transmembrane helix</keyword>